<reference evidence="5" key="2">
    <citation type="journal article" date="2021" name="PeerJ">
        <title>Extensive microbial diversity within the chicken gut microbiome revealed by metagenomics and culture.</title>
        <authorList>
            <person name="Gilroy R."/>
            <person name="Ravi A."/>
            <person name="Getino M."/>
            <person name="Pursley I."/>
            <person name="Horton D.L."/>
            <person name="Alikhan N.F."/>
            <person name="Baker D."/>
            <person name="Gharbi K."/>
            <person name="Hall N."/>
            <person name="Watson M."/>
            <person name="Adriaenssens E.M."/>
            <person name="Foster-Nyarko E."/>
            <person name="Jarju S."/>
            <person name="Secka A."/>
            <person name="Antonio M."/>
            <person name="Oren A."/>
            <person name="Chaudhuri R.R."/>
            <person name="La Ragione R."/>
            <person name="Hildebrand F."/>
            <person name="Pallen M.J."/>
        </authorList>
    </citation>
    <scope>NUCLEOTIDE SEQUENCE</scope>
    <source>
        <strain evidence="5">ChiHile30-977</strain>
    </source>
</reference>
<dbReference type="PROSITE" id="PS50970">
    <property type="entry name" value="HCY"/>
    <property type="match status" value="1"/>
</dbReference>
<sequence>MRLDTLLSRGVVCFDGGFGSQLTARAVPFACAEALNLTRPDAVRAIHHDYVRAGAQVVETNTLGANPIRLRAHGLAEDAARIVGAAVEHARQAGAPCVACSMGTTAEFLAPVGTLSFEEATACFAAPARAAAEAGADFLLTETLTDLAEARAMWAAAREAGLPFAASFAFTETGRTLGGNPPEACALSAWAMGARMVGVNCVADGAQVCDIVRRMRAVCPLPVVAQPNAGLPERVDGALRYRVGPEEFVAMQQDALAAGAAAVGGCCGTTPEHIRRLAQAVRGLPAPAPGGDGCTRICGPRGCLTLAEAQARCETMALDALDVSDAPAVLLDMRGASPQEAAAGMEEALLLLRQPLLLRADDAQTLDAALRIYPGVAAVDAPFAPGWGAVRI</sequence>
<dbReference type="AlphaFoldDB" id="A0A9D0YXM9"/>
<feature type="binding site" evidence="3">
    <location>
        <position position="266"/>
    </location>
    <ligand>
        <name>Zn(2+)</name>
        <dbReference type="ChEBI" id="CHEBI:29105"/>
    </ligand>
</feature>
<dbReference type="PANTHER" id="PTHR45833:SF2">
    <property type="entry name" value="BIFUNCTIONAL HOMOCYSTEINE S-METHYLTRANSFERASE_5,10-METHYLENETETRAHYDROFOLATE REDUCTASE"/>
    <property type="match status" value="1"/>
</dbReference>
<organism evidence="5 6">
    <name type="scientific">Candidatus Avichristensenella intestinipullorum</name>
    <dbReference type="NCBI Taxonomy" id="2840693"/>
    <lineage>
        <taxon>Bacteria</taxon>
        <taxon>Bacillati</taxon>
        <taxon>Bacillota</taxon>
        <taxon>Clostridia</taxon>
        <taxon>Candidatus Avichristensenella</taxon>
    </lineage>
</organism>
<keyword evidence="3" id="KW-0479">Metal-binding</keyword>
<reference evidence="5" key="1">
    <citation type="submission" date="2020-10" db="EMBL/GenBank/DDBJ databases">
        <authorList>
            <person name="Gilroy R."/>
        </authorList>
    </citation>
    <scope>NUCLEOTIDE SEQUENCE</scope>
    <source>
        <strain evidence="5">ChiHile30-977</strain>
    </source>
</reference>
<dbReference type="Proteomes" id="UP000886819">
    <property type="component" value="Unassembled WGS sequence"/>
</dbReference>
<keyword evidence="2 3" id="KW-0808">Transferase</keyword>
<evidence type="ECO:0000256" key="2">
    <source>
        <dbReference type="ARBA" id="ARBA00022679"/>
    </source>
</evidence>
<feature type="domain" description="Hcy-binding" evidence="4">
    <location>
        <begin position="1"/>
        <end position="281"/>
    </location>
</feature>
<evidence type="ECO:0000256" key="1">
    <source>
        <dbReference type="ARBA" id="ARBA00022603"/>
    </source>
</evidence>
<dbReference type="GO" id="GO:0046872">
    <property type="term" value="F:metal ion binding"/>
    <property type="evidence" value="ECO:0007669"/>
    <property type="project" value="UniProtKB-KW"/>
</dbReference>
<dbReference type="SUPFAM" id="SSF82282">
    <property type="entry name" value="Homocysteine S-methyltransferase"/>
    <property type="match status" value="1"/>
</dbReference>
<dbReference type="Pfam" id="PF02574">
    <property type="entry name" value="S-methyl_trans"/>
    <property type="match status" value="1"/>
</dbReference>
<proteinExistence type="predicted"/>
<dbReference type="EMBL" id="DVFI01000118">
    <property type="protein sequence ID" value="HIQ63609.1"/>
    <property type="molecule type" value="Genomic_DNA"/>
</dbReference>
<gene>
    <name evidence="5" type="ORF">IAA66_08525</name>
</gene>
<evidence type="ECO:0000256" key="3">
    <source>
        <dbReference type="PROSITE-ProRule" id="PRU00333"/>
    </source>
</evidence>
<name>A0A9D0YXM9_9FIRM</name>
<dbReference type="GO" id="GO:0005829">
    <property type="term" value="C:cytosol"/>
    <property type="evidence" value="ECO:0007669"/>
    <property type="project" value="TreeGrafter"/>
</dbReference>
<dbReference type="InterPro" id="IPR050554">
    <property type="entry name" value="Met_Synthase/Corrinoid"/>
</dbReference>
<keyword evidence="1 3" id="KW-0489">Methyltransferase</keyword>
<feature type="binding site" evidence="3">
    <location>
        <position position="267"/>
    </location>
    <ligand>
        <name>Zn(2+)</name>
        <dbReference type="ChEBI" id="CHEBI:29105"/>
    </ligand>
</feature>
<feature type="binding site" evidence="3">
    <location>
        <position position="201"/>
    </location>
    <ligand>
        <name>Zn(2+)</name>
        <dbReference type="ChEBI" id="CHEBI:29105"/>
    </ligand>
</feature>
<dbReference type="GO" id="GO:0008705">
    <property type="term" value="F:methionine synthase activity"/>
    <property type="evidence" value="ECO:0007669"/>
    <property type="project" value="TreeGrafter"/>
</dbReference>
<keyword evidence="3" id="KW-0862">Zinc</keyword>
<dbReference type="GO" id="GO:0032259">
    <property type="term" value="P:methylation"/>
    <property type="evidence" value="ECO:0007669"/>
    <property type="project" value="UniProtKB-KW"/>
</dbReference>
<dbReference type="InterPro" id="IPR003726">
    <property type="entry name" value="HCY_dom"/>
</dbReference>
<evidence type="ECO:0000313" key="6">
    <source>
        <dbReference type="Proteomes" id="UP000886819"/>
    </source>
</evidence>
<dbReference type="Gene3D" id="3.20.20.330">
    <property type="entry name" value="Homocysteine-binding-like domain"/>
    <property type="match status" value="1"/>
</dbReference>
<evidence type="ECO:0000313" key="5">
    <source>
        <dbReference type="EMBL" id="HIQ63609.1"/>
    </source>
</evidence>
<comment type="cofactor">
    <cofactor evidence="3">
        <name>Zn(2+)</name>
        <dbReference type="ChEBI" id="CHEBI:29105"/>
    </cofactor>
</comment>
<accession>A0A9D0YXM9</accession>
<comment type="caution">
    <text evidence="5">The sequence shown here is derived from an EMBL/GenBank/DDBJ whole genome shotgun (WGS) entry which is preliminary data.</text>
</comment>
<dbReference type="InterPro" id="IPR036589">
    <property type="entry name" value="HCY_dom_sf"/>
</dbReference>
<protein>
    <submittedName>
        <fullName evidence="5">Homocysteine S-methyltransferase family protein</fullName>
    </submittedName>
</protein>
<dbReference type="PANTHER" id="PTHR45833">
    <property type="entry name" value="METHIONINE SYNTHASE"/>
    <property type="match status" value="1"/>
</dbReference>
<evidence type="ECO:0000259" key="4">
    <source>
        <dbReference type="PROSITE" id="PS50970"/>
    </source>
</evidence>